<dbReference type="PANTHER" id="PTHR13586">
    <property type="entry name" value="SCD6 PROTEIN-RELATED"/>
    <property type="match status" value="1"/>
</dbReference>
<dbReference type="PROSITE" id="PS51512">
    <property type="entry name" value="DFDF"/>
    <property type="match status" value="1"/>
</dbReference>
<dbReference type="InterPro" id="IPR025762">
    <property type="entry name" value="DFDF"/>
</dbReference>
<feature type="short sequence motif" description="FFD box" evidence="1">
    <location>
        <begin position="72"/>
        <end position="87"/>
    </location>
</feature>
<keyword evidence="6" id="KW-1185">Reference proteome</keyword>
<reference evidence="5 6" key="1">
    <citation type="journal article" date="2021" name="Commun. Biol.">
        <title>The genome of Shorea leprosula (Dipterocarpaceae) highlights the ecological relevance of drought in aseasonal tropical rainforests.</title>
        <authorList>
            <person name="Ng K.K.S."/>
            <person name="Kobayashi M.J."/>
            <person name="Fawcett J.A."/>
            <person name="Hatakeyama M."/>
            <person name="Paape T."/>
            <person name="Ng C.H."/>
            <person name="Ang C.C."/>
            <person name="Tnah L.H."/>
            <person name="Lee C.T."/>
            <person name="Nishiyama T."/>
            <person name="Sese J."/>
            <person name="O'Brien M.J."/>
            <person name="Copetti D."/>
            <person name="Mohd Noor M.I."/>
            <person name="Ong R.C."/>
            <person name="Putra M."/>
            <person name="Sireger I.Z."/>
            <person name="Indrioko S."/>
            <person name="Kosugi Y."/>
            <person name="Izuno A."/>
            <person name="Isagi Y."/>
            <person name="Lee S.L."/>
            <person name="Shimizu K.K."/>
        </authorList>
    </citation>
    <scope>NUCLEOTIDE SEQUENCE [LARGE SCALE GENOMIC DNA]</scope>
    <source>
        <strain evidence="5">214</strain>
    </source>
</reference>
<dbReference type="PANTHER" id="PTHR13586:SF0">
    <property type="entry name" value="TRAILER HITCH, ISOFORM H"/>
    <property type="match status" value="1"/>
</dbReference>
<dbReference type="EMBL" id="BPVZ01000068">
    <property type="protein sequence ID" value="GKV25114.1"/>
    <property type="molecule type" value="Genomic_DNA"/>
</dbReference>
<dbReference type="GO" id="GO:0000932">
    <property type="term" value="C:P-body"/>
    <property type="evidence" value="ECO:0007669"/>
    <property type="project" value="TreeGrafter"/>
</dbReference>
<comment type="caution">
    <text evidence="5">The sequence shown here is derived from an EMBL/GenBank/DDBJ whole genome shotgun (WGS) entry which is preliminary data.</text>
</comment>
<dbReference type="SMART" id="SM01199">
    <property type="entry name" value="FDF"/>
    <property type="match status" value="1"/>
</dbReference>
<name>A0AAV5KKH1_9ROSI</name>
<dbReference type="InterPro" id="IPR025761">
    <property type="entry name" value="FFD_box"/>
</dbReference>
<evidence type="ECO:0000313" key="6">
    <source>
        <dbReference type="Proteomes" id="UP001054252"/>
    </source>
</evidence>
<feature type="region of interest" description="Disordered" evidence="2">
    <location>
        <begin position="42"/>
        <end position="65"/>
    </location>
</feature>
<accession>A0AAV5KKH1</accession>
<feature type="compositionally biased region" description="Gly residues" evidence="2">
    <location>
        <begin position="117"/>
        <end position="145"/>
    </location>
</feature>
<evidence type="ECO:0000313" key="5">
    <source>
        <dbReference type="EMBL" id="GKV25114.1"/>
    </source>
</evidence>
<evidence type="ECO:0000259" key="3">
    <source>
        <dbReference type="PROSITE" id="PS51512"/>
    </source>
</evidence>
<dbReference type="Pfam" id="PF09532">
    <property type="entry name" value="FDF"/>
    <property type="match status" value="1"/>
</dbReference>
<feature type="compositionally biased region" description="Basic and acidic residues" evidence="2">
    <location>
        <begin position="56"/>
        <end position="65"/>
    </location>
</feature>
<protein>
    <submittedName>
        <fullName evidence="5">Uncharacterized protein</fullName>
    </submittedName>
</protein>
<evidence type="ECO:0000259" key="4">
    <source>
        <dbReference type="PROSITE" id="PS51513"/>
    </source>
</evidence>
<feature type="domain" description="DFDF" evidence="3">
    <location>
        <begin position="5"/>
        <end position="41"/>
    </location>
</feature>
<dbReference type="GO" id="GO:0033962">
    <property type="term" value="P:P-body assembly"/>
    <property type="evidence" value="ECO:0007669"/>
    <property type="project" value="TreeGrafter"/>
</dbReference>
<dbReference type="PROSITE" id="PS51513">
    <property type="entry name" value="FFD"/>
    <property type="match status" value="1"/>
</dbReference>
<feature type="domain" description="FFD box profile" evidence="4">
    <location>
        <begin position="72"/>
        <end position="87"/>
    </location>
</feature>
<organism evidence="5 6">
    <name type="scientific">Rubroshorea leprosula</name>
    <dbReference type="NCBI Taxonomy" id="152421"/>
    <lineage>
        <taxon>Eukaryota</taxon>
        <taxon>Viridiplantae</taxon>
        <taxon>Streptophyta</taxon>
        <taxon>Embryophyta</taxon>
        <taxon>Tracheophyta</taxon>
        <taxon>Spermatophyta</taxon>
        <taxon>Magnoliopsida</taxon>
        <taxon>eudicotyledons</taxon>
        <taxon>Gunneridae</taxon>
        <taxon>Pentapetalae</taxon>
        <taxon>rosids</taxon>
        <taxon>malvids</taxon>
        <taxon>Malvales</taxon>
        <taxon>Dipterocarpaceae</taxon>
        <taxon>Rubroshorea</taxon>
    </lineage>
</organism>
<dbReference type="Proteomes" id="UP001054252">
    <property type="component" value="Unassembled WGS sequence"/>
</dbReference>
<sequence length="153" mass="17272">MFALQPSKSITKFTEDFDFEAMNEKFNKEEVWGQLGKSVKVKSKDNMNTSDSDEENLQHEDADGLPKVEMKPVYVKDDFFDSLSSTTFHHEAKKKVKLHQQRKLDMETFGYFQTSRGGRGGRGTGRGGGWSRSGRYGRGGYGRAGRGIWSSVT</sequence>
<gene>
    <name evidence="5" type="ORF">SLEP1_g34603</name>
</gene>
<dbReference type="GO" id="GO:0003729">
    <property type="term" value="F:mRNA binding"/>
    <property type="evidence" value="ECO:0007669"/>
    <property type="project" value="TreeGrafter"/>
</dbReference>
<dbReference type="GO" id="GO:0034063">
    <property type="term" value="P:stress granule assembly"/>
    <property type="evidence" value="ECO:0007669"/>
    <property type="project" value="TreeGrafter"/>
</dbReference>
<evidence type="ECO:0000256" key="1">
    <source>
        <dbReference type="PROSITE-ProRule" id="PRU00846"/>
    </source>
</evidence>
<feature type="region of interest" description="Disordered" evidence="2">
    <location>
        <begin position="115"/>
        <end position="153"/>
    </location>
</feature>
<dbReference type="AlphaFoldDB" id="A0AAV5KKH1"/>
<evidence type="ECO:0000256" key="2">
    <source>
        <dbReference type="SAM" id="MobiDB-lite"/>
    </source>
</evidence>
<dbReference type="InterPro" id="IPR019050">
    <property type="entry name" value="FDF_dom"/>
</dbReference>
<proteinExistence type="predicted"/>